<evidence type="ECO:0000313" key="2">
    <source>
        <dbReference type="EMBL" id="CAG9318991.1"/>
    </source>
</evidence>
<keyword evidence="1" id="KW-0812">Transmembrane</keyword>
<sequence>MQMNKFFDTKKRLSVAFIVTKFAWAFTVIRKFHFLKNHNFSIIFSLFFFGMAWKIHYENFANRYCWKILFLGNKNDSSCTILA</sequence>
<keyword evidence="3" id="KW-1185">Reference proteome</keyword>
<keyword evidence="1" id="KW-0472">Membrane</keyword>
<evidence type="ECO:0000256" key="1">
    <source>
        <dbReference type="SAM" id="Phobius"/>
    </source>
</evidence>
<keyword evidence="1" id="KW-1133">Transmembrane helix</keyword>
<accession>A0AAU9J3W3</accession>
<dbReference type="Proteomes" id="UP001162131">
    <property type="component" value="Unassembled WGS sequence"/>
</dbReference>
<feature type="transmembrane region" description="Helical" evidence="1">
    <location>
        <begin position="35"/>
        <end position="53"/>
    </location>
</feature>
<comment type="caution">
    <text evidence="2">The sequence shown here is derived from an EMBL/GenBank/DDBJ whole genome shotgun (WGS) entry which is preliminary data.</text>
</comment>
<evidence type="ECO:0000313" key="3">
    <source>
        <dbReference type="Proteomes" id="UP001162131"/>
    </source>
</evidence>
<proteinExistence type="predicted"/>
<dbReference type="AlphaFoldDB" id="A0AAU9J3W3"/>
<protein>
    <submittedName>
        <fullName evidence="2">Uncharacterized protein</fullName>
    </submittedName>
</protein>
<reference evidence="2" key="1">
    <citation type="submission" date="2021-09" db="EMBL/GenBank/DDBJ databases">
        <authorList>
            <consortium name="AG Swart"/>
            <person name="Singh M."/>
            <person name="Singh A."/>
            <person name="Seah K."/>
            <person name="Emmerich C."/>
        </authorList>
    </citation>
    <scope>NUCLEOTIDE SEQUENCE</scope>
    <source>
        <strain evidence="2">ATCC30299</strain>
    </source>
</reference>
<name>A0AAU9J3W3_9CILI</name>
<dbReference type="EMBL" id="CAJZBQ010000021">
    <property type="protein sequence ID" value="CAG9318991.1"/>
    <property type="molecule type" value="Genomic_DNA"/>
</dbReference>
<organism evidence="2 3">
    <name type="scientific">Blepharisma stoltei</name>
    <dbReference type="NCBI Taxonomy" id="1481888"/>
    <lineage>
        <taxon>Eukaryota</taxon>
        <taxon>Sar</taxon>
        <taxon>Alveolata</taxon>
        <taxon>Ciliophora</taxon>
        <taxon>Postciliodesmatophora</taxon>
        <taxon>Heterotrichea</taxon>
        <taxon>Heterotrichida</taxon>
        <taxon>Blepharismidae</taxon>
        <taxon>Blepharisma</taxon>
    </lineage>
</organism>
<gene>
    <name evidence="2" type="ORF">BSTOLATCC_MIC22519</name>
</gene>